<dbReference type="STRING" id="230819.A0A5C3LHQ1"/>
<evidence type="ECO:0000313" key="2">
    <source>
        <dbReference type="Proteomes" id="UP000307440"/>
    </source>
</evidence>
<dbReference type="Proteomes" id="UP000307440">
    <property type="component" value="Unassembled WGS sequence"/>
</dbReference>
<evidence type="ECO:0000313" key="1">
    <source>
        <dbReference type="EMBL" id="TFK28051.1"/>
    </source>
</evidence>
<dbReference type="EMBL" id="ML210159">
    <property type="protein sequence ID" value="TFK28051.1"/>
    <property type="molecule type" value="Genomic_DNA"/>
</dbReference>
<evidence type="ECO:0008006" key="3">
    <source>
        <dbReference type="Google" id="ProtNLM"/>
    </source>
</evidence>
<gene>
    <name evidence="1" type="ORF">FA15DRAFT_665826</name>
</gene>
<reference evidence="1 2" key="1">
    <citation type="journal article" date="2019" name="Nat. Ecol. Evol.">
        <title>Megaphylogeny resolves global patterns of mushroom evolution.</title>
        <authorList>
            <person name="Varga T."/>
            <person name="Krizsan K."/>
            <person name="Foldi C."/>
            <person name="Dima B."/>
            <person name="Sanchez-Garcia M."/>
            <person name="Sanchez-Ramirez S."/>
            <person name="Szollosi G.J."/>
            <person name="Szarkandi J.G."/>
            <person name="Papp V."/>
            <person name="Albert L."/>
            <person name="Andreopoulos W."/>
            <person name="Angelini C."/>
            <person name="Antonin V."/>
            <person name="Barry K.W."/>
            <person name="Bougher N.L."/>
            <person name="Buchanan P."/>
            <person name="Buyck B."/>
            <person name="Bense V."/>
            <person name="Catcheside P."/>
            <person name="Chovatia M."/>
            <person name="Cooper J."/>
            <person name="Damon W."/>
            <person name="Desjardin D."/>
            <person name="Finy P."/>
            <person name="Geml J."/>
            <person name="Haridas S."/>
            <person name="Hughes K."/>
            <person name="Justo A."/>
            <person name="Karasinski D."/>
            <person name="Kautmanova I."/>
            <person name="Kiss B."/>
            <person name="Kocsube S."/>
            <person name="Kotiranta H."/>
            <person name="LaButti K.M."/>
            <person name="Lechner B.E."/>
            <person name="Liimatainen K."/>
            <person name="Lipzen A."/>
            <person name="Lukacs Z."/>
            <person name="Mihaltcheva S."/>
            <person name="Morgado L.N."/>
            <person name="Niskanen T."/>
            <person name="Noordeloos M.E."/>
            <person name="Ohm R.A."/>
            <person name="Ortiz-Santana B."/>
            <person name="Ovrebo C."/>
            <person name="Racz N."/>
            <person name="Riley R."/>
            <person name="Savchenko A."/>
            <person name="Shiryaev A."/>
            <person name="Soop K."/>
            <person name="Spirin V."/>
            <person name="Szebenyi C."/>
            <person name="Tomsovsky M."/>
            <person name="Tulloss R.E."/>
            <person name="Uehling J."/>
            <person name="Grigoriev I.V."/>
            <person name="Vagvolgyi C."/>
            <person name="Papp T."/>
            <person name="Martin F.M."/>
            <person name="Miettinen O."/>
            <person name="Hibbett D.S."/>
            <person name="Nagy L.G."/>
        </authorList>
    </citation>
    <scope>NUCLEOTIDE SEQUENCE [LARGE SCALE GENOMIC DNA]</scope>
    <source>
        <strain evidence="1 2">CBS 121175</strain>
    </source>
</reference>
<dbReference type="AlphaFoldDB" id="A0A5C3LHQ1"/>
<keyword evidence="2" id="KW-1185">Reference proteome</keyword>
<protein>
    <recommendedName>
        <fullName evidence="3">ABM domain-containing protein</fullName>
    </recommendedName>
</protein>
<proteinExistence type="predicted"/>
<accession>A0A5C3LHQ1</accession>
<dbReference type="OrthoDB" id="3830579at2759"/>
<name>A0A5C3LHQ1_COPMA</name>
<organism evidence="1 2">
    <name type="scientific">Coprinopsis marcescibilis</name>
    <name type="common">Agaric fungus</name>
    <name type="synonym">Psathyrella marcescibilis</name>
    <dbReference type="NCBI Taxonomy" id="230819"/>
    <lineage>
        <taxon>Eukaryota</taxon>
        <taxon>Fungi</taxon>
        <taxon>Dikarya</taxon>
        <taxon>Basidiomycota</taxon>
        <taxon>Agaricomycotina</taxon>
        <taxon>Agaricomycetes</taxon>
        <taxon>Agaricomycetidae</taxon>
        <taxon>Agaricales</taxon>
        <taxon>Agaricineae</taxon>
        <taxon>Psathyrellaceae</taxon>
        <taxon>Coprinopsis</taxon>
    </lineage>
</organism>
<sequence>MSNLLQLISFPATQAFKENPTVIAPALSVFSKDNTSGVFFGKQFEDQNKGYVAIVWKGLAIESDAFAKFSEDAKDIISQSQATTYHIVADGDPIESLKAPATEFAFAKLRKEENREPLIDTVKELYAHFATVQGNYGPVYGTVEKVNEDNSKERDLVAVVGWDSPQRHGETAKGLPGIAKLVELSQLTVFHVAFTQSD</sequence>